<accession>A0ABS2E4F0</accession>
<feature type="non-terminal residue" evidence="3">
    <location>
        <position position="1"/>
    </location>
</feature>
<feature type="non-terminal residue" evidence="3">
    <location>
        <position position="95"/>
    </location>
</feature>
<dbReference type="EMBL" id="JACLYZ010000137">
    <property type="protein sequence ID" value="MBM6736479.1"/>
    <property type="molecule type" value="Genomic_DNA"/>
</dbReference>
<dbReference type="InterPro" id="IPR002559">
    <property type="entry name" value="Transposase_11"/>
</dbReference>
<organism evidence="3 4">
    <name type="scientific">Mediterranea massiliensis</name>
    <dbReference type="NCBI Taxonomy" id="1841865"/>
    <lineage>
        <taxon>Bacteria</taxon>
        <taxon>Pseudomonadati</taxon>
        <taxon>Bacteroidota</taxon>
        <taxon>Bacteroidia</taxon>
        <taxon>Bacteroidales</taxon>
        <taxon>Bacteroidaceae</taxon>
        <taxon>Mediterranea</taxon>
    </lineage>
</organism>
<comment type="caution">
    <text evidence="3">The sequence shown here is derived from an EMBL/GenBank/DDBJ whole genome shotgun (WGS) entry which is preliminary data.</text>
</comment>
<gene>
    <name evidence="3" type="ORF">H7U35_14935</name>
</gene>
<dbReference type="RefSeq" id="WP_205096617.1">
    <property type="nucleotide sequence ID" value="NZ_JACLYZ010000137.1"/>
</dbReference>
<dbReference type="PANTHER" id="PTHR33258:SF1">
    <property type="entry name" value="TRANSPOSASE INSL FOR INSERTION SEQUENCE ELEMENT IS186A-RELATED"/>
    <property type="match status" value="1"/>
</dbReference>
<dbReference type="SUPFAM" id="SSF53098">
    <property type="entry name" value="Ribonuclease H-like"/>
    <property type="match status" value="1"/>
</dbReference>
<evidence type="ECO:0000259" key="2">
    <source>
        <dbReference type="Pfam" id="PF01609"/>
    </source>
</evidence>
<dbReference type="Gene3D" id="3.90.350.10">
    <property type="entry name" value="Transposase Inhibitor Protein From Tn5, Chain A, domain 1"/>
    <property type="match status" value="1"/>
</dbReference>
<evidence type="ECO:0000256" key="1">
    <source>
        <dbReference type="SAM" id="Phobius"/>
    </source>
</evidence>
<keyword evidence="1" id="KW-1133">Transmembrane helix</keyword>
<evidence type="ECO:0000313" key="3">
    <source>
        <dbReference type="EMBL" id="MBM6736479.1"/>
    </source>
</evidence>
<feature type="domain" description="Transposase IS4-like" evidence="2">
    <location>
        <begin position="5"/>
        <end position="65"/>
    </location>
</feature>
<dbReference type="PANTHER" id="PTHR33258">
    <property type="entry name" value="TRANSPOSASE INSL FOR INSERTION SEQUENCE ELEMENT IS186A-RELATED"/>
    <property type="match status" value="1"/>
</dbReference>
<name>A0ABS2E4F0_9BACT</name>
<dbReference type="Proteomes" id="UP000766986">
    <property type="component" value="Unassembled WGS sequence"/>
</dbReference>
<feature type="transmembrane region" description="Helical" evidence="1">
    <location>
        <begin position="52"/>
        <end position="69"/>
    </location>
</feature>
<evidence type="ECO:0000313" key="4">
    <source>
        <dbReference type="Proteomes" id="UP000766986"/>
    </source>
</evidence>
<keyword evidence="4" id="KW-1185">Reference proteome</keyword>
<dbReference type="Pfam" id="PF01609">
    <property type="entry name" value="DDE_Tnp_1"/>
    <property type="match status" value="1"/>
</dbReference>
<keyword evidence="1" id="KW-0812">Transmembrane</keyword>
<sequence>DREFTFLTNATHISALDVANLYKKRWLIELFFKWLKQHLKIKRFWGTTENAVRIQISVAIITYCLVAIVQHDMKLKRSTYEVLQILSISLTDKTN</sequence>
<protein>
    <submittedName>
        <fullName evidence="3">Transposase</fullName>
    </submittedName>
</protein>
<proteinExistence type="predicted"/>
<reference evidence="3 4" key="1">
    <citation type="journal article" date="2021" name="Sci. Rep.">
        <title>The distribution of antibiotic resistance genes in chicken gut microbiota commensals.</title>
        <authorList>
            <person name="Juricova H."/>
            <person name="Matiasovicova J."/>
            <person name="Kubasova T."/>
            <person name="Cejkova D."/>
            <person name="Rychlik I."/>
        </authorList>
    </citation>
    <scope>NUCLEOTIDE SEQUENCE [LARGE SCALE GENOMIC DNA]</scope>
    <source>
        <strain evidence="3 4">An772</strain>
    </source>
</reference>
<dbReference type="InterPro" id="IPR012337">
    <property type="entry name" value="RNaseH-like_sf"/>
</dbReference>
<keyword evidence="1" id="KW-0472">Membrane</keyword>